<gene>
    <name evidence="2" type="ORF">NPX36_01270</name>
</gene>
<protein>
    <submittedName>
        <fullName evidence="2">Uncharacterized protein</fullName>
    </submittedName>
</protein>
<keyword evidence="1" id="KW-0732">Signal</keyword>
<name>A0ABY5NT16_9FLAO</name>
<dbReference type="RefSeq" id="WP_257499631.1">
    <property type="nucleotide sequence ID" value="NZ_CP102382.1"/>
</dbReference>
<feature type="chain" id="PRO_5045386215" evidence="1">
    <location>
        <begin position="20"/>
        <end position="218"/>
    </location>
</feature>
<organism evidence="2 3">
    <name type="scientific">Paenimyroides aestuarii</name>
    <dbReference type="NCBI Taxonomy" id="2968490"/>
    <lineage>
        <taxon>Bacteria</taxon>
        <taxon>Pseudomonadati</taxon>
        <taxon>Bacteroidota</taxon>
        <taxon>Flavobacteriia</taxon>
        <taxon>Flavobacteriales</taxon>
        <taxon>Flavobacteriaceae</taxon>
        <taxon>Paenimyroides</taxon>
    </lineage>
</organism>
<feature type="signal peptide" evidence="1">
    <location>
        <begin position="1"/>
        <end position="19"/>
    </location>
</feature>
<sequence length="218" mass="25009">MKKTIFILSLGLFTLATNAQVTVQTGGNNLTFRRSADFNDAAVAGSKYIQKSFESAKVNNGTQNFPIRYNAYADVMEYKDGSDILELIKEKNTHFVFEDGSVYELLQYTDDKNSYSRYHKILMDQNNVKVSKFQSVKLNPATKASNSYESDSQAFYKQNNDLYYITYNNQTFEFDGKQKTLDKNIEGKSAEIKKFYKENKIKENDADMIKLGHFLATL</sequence>
<dbReference type="Proteomes" id="UP001317001">
    <property type="component" value="Chromosome"/>
</dbReference>
<keyword evidence="3" id="KW-1185">Reference proteome</keyword>
<evidence type="ECO:0000313" key="2">
    <source>
        <dbReference type="EMBL" id="UUV21711.1"/>
    </source>
</evidence>
<accession>A0ABY5NT16</accession>
<evidence type="ECO:0000313" key="3">
    <source>
        <dbReference type="Proteomes" id="UP001317001"/>
    </source>
</evidence>
<evidence type="ECO:0000256" key="1">
    <source>
        <dbReference type="SAM" id="SignalP"/>
    </source>
</evidence>
<reference evidence="2 3" key="1">
    <citation type="submission" date="2022-08" db="EMBL/GenBank/DDBJ databases">
        <title>Myroides zhujiangensis sp. nov., a novel bacterium isolated from sediment in the Pearl River Estuary.</title>
        <authorList>
            <person name="Cui L."/>
        </authorList>
    </citation>
    <scope>NUCLEOTIDE SEQUENCE [LARGE SCALE GENOMIC DNA]</scope>
    <source>
        <strain evidence="2 3">SCSIO 72103</strain>
    </source>
</reference>
<dbReference type="EMBL" id="CP102382">
    <property type="protein sequence ID" value="UUV21711.1"/>
    <property type="molecule type" value="Genomic_DNA"/>
</dbReference>
<proteinExistence type="predicted"/>